<evidence type="ECO:0000256" key="2">
    <source>
        <dbReference type="ARBA" id="ARBA00006136"/>
    </source>
</evidence>
<comment type="subcellular location">
    <subcellularLocation>
        <location evidence="1">Mitochondrion</location>
    </subcellularLocation>
</comment>
<dbReference type="SUPFAM" id="SSF46911">
    <property type="entry name" value="Ribosomal protein S18"/>
    <property type="match status" value="1"/>
</dbReference>
<evidence type="ECO:0000256" key="5">
    <source>
        <dbReference type="ARBA" id="ARBA00022980"/>
    </source>
</evidence>
<comment type="similarity">
    <text evidence="2">Belongs to the bacterial ribosomal protein bS18 family. Mitochondrion-specific ribosomal protein mS40 subfamily.</text>
</comment>
<dbReference type="GeneID" id="106665589"/>
<evidence type="ECO:0000313" key="12">
    <source>
        <dbReference type="Proteomes" id="UP000494040"/>
    </source>
</evidence>
<dbReference type="InterPro" id="IPR036870">
    <property type="entry name" value="Ribosomal_bS18_sf"/>
</dbReference>
<dbReference type="Pfam" id="PF01084">
    <property type="entry name" value="Ribosomal_S18"/>
    <property type="match status" value="1"/>
</dbReference>
<keyword evidence="3" id="KW-0597">Phosphoprotein</keyword>
<proteinExistence type="inferred from homology"/>
<evidence type="ECO:0000256" key="1">
    <source>
        <dbReference type="ARBA" id="ARBA00004173"/>
    </source>
</evidence>
<dbReference type="EnsemblMetazoa" id="XM_014392086.1">
    <property type="protein sequence ID" value="XP_014247572.1"/>
    <property type="gene ID" value="LOC106665589"/>
</dbReference>
<evidence type="ECO:0000256" key="6">
    <source>
        <dbReference type="ARBA" id="ARBA00023128"/>
    </source>
</evidence>
<dbReference type="GO" id="GO:0032543">
    <property type="term" value="P:mitochondrial translation"/>
    <property type="evidence" value="ECO:0007669"/>
    <property type="project" value="InterPro"/>
</dbReference>
<dbReference type="CTD" id="28973"/>
<keyword evidence="6" id="KW-0496">Mitochondrion</keyword>
<evidence type="ECO:0000256" key="8">
    <source>
        <dbReference type="ARBA" id="ARBA00032055"/>
    </source>
</evidence>
<evidence type="ECO:0000313" key="11">
    <source>
        <dbReference type="EnsemblMetazoa" id="XP_014247572.1"/>
    </source>
</evidence>
<dbReference type="PANTHER" id="PTHR13329">
    <property type="entry name" value="MITOCHONDRIAL RIBOSOMAL PROTEIN S18B"/>
    <property type="match status" value="1"/>
</dbReference>
<sequence>MSLSSLIRRTLSATFIPRQVHSSQTGTRIGICRQICTTSTLKNQPEEEPVEEVAGSKKKAIVQIPVETSIQYLQSKAYNITYGNNPVWKNYRRNHKGGIPPSKTRKTCIRSGVIATGNPCPLCRDEYLVLSPKNVDLLKQFISPHTGEILSYSVTGVCQKKFQQLKIAISIAKDRGLITYDVPFREYDYSDYK</sequence>
<keyword evidence="5" id="KW-0689">Ribosomal protein</keyword>
<evidence type="ECO:0000256" key="7">
    <source>
        <dbReference type="ARBA" id="ARBA00023274"/>
    </source>
</evidence>
<keyword evidence="12" id="KW-1185">Reference proteome</keyword>
<evidence type="ECO:0000256" key="4">
    <source>
        <dbReference type="ARBA" id="ARBA00022946"/>
    </source>
</evidence>
<dbReference type="AlphaFoldDB" id="A0A8I6RQ70"/>
<dbReference type="Gene3D" id="4.10.640.10">
    <property type="entry name" value="Ribosomal protein S18"/>
    <property type="match status" value="1"/>
</dbReference>
<dbReference type="GO" id="GO:0003735">
    <property type="term" value="F:structural constituent of ribosome"/>
    <property type="evidence" value="ECO:0007669"/>
    <property type="project" value="InterPro"/>
</dbReference>
<dbReference type="InterPro" id="IPR001648">
    <property type="entry name" value="Ribosomal_bS18"/>
</dbReference>
<dbReference type="PANTHER" id="PTHR13329:SF2">
    <property type="entry name" value="SMALL RIBOSOMAL SUBUNIT PROTEIN MS40"/>
    <property type="match status" value="1"/>
</dbReference>
<dbReference type="Proteomes" id="UP000494040">
    <property type="component" value="Unassembled WGS sequence"/>
</dbReference>
<keyword evidence="7" id="KW-0687">Ribonucleoprotein</keyword>
<protein>
    <recommendedName>
        <fullName evidence="9">Small ribosomal subunit protein mS40</fullName>
    </recommendedName>
    <alternativeName>
        <fullName evidence="8">28S ribosomal protein S18-2, mitochondrial</fullName>
    </alternativeName>
    <alternativeName>
        <fullName evidence="10">28S ribosomal protein S18b, mitochondrial</fullName>
    </alternativeName>
</protein>
<accession>A0A8I6RQ70</accession>
<dbReference type="KEGG" id="clec:106665589"/>
<dbReference type="InterPro" id="IPR040054">
    <property type="entry name" value="MRPS18B"/>
</dbReference>
<organism evidence="11 12">
    <name type="scientific">Cimex lectularius</name>
    <name type="common">Bed bug</name>
    <name type="synonym">Acanthia lectularia</name>
    <dbReference type="NCBI Taxonomy" id="79782"/>
    <lineage>
        <taxon>Eukaryota</taxon>
        <taxon>Metazoa</taxon>
        <taxon>Ecdysozoa</taxon>
        <taxon>Arthropoda</taxon>
        <taxon>Hexapoda</taxon>
        <taxon>Insecta</taxon>
        <taxon>Pterygota</taxon>
        <taxon>Neoptera</taxon>
        <taxon>Paraneoptera</taxon>
        <taxon>Hemiptera</taxon>
        <taxon>Heteroptera</taxon>
        <taxon>Panheteroptera</taxon>
        <taxon>Cimicomorpha</taxon>
        <taxon>Cimicidae</taxon>
        <taxon>Cimex</taxon>
    </lineage>
</organism>
<evidence type="ECO:0000256" key="9">
    <source>
        <dbReference type="ARBA" id="ARBA00035130"/>
    </source>
</evidence>
<keyword evidence="4" id="KW-0809">Transit peptide</keyword>
<name>A0A8I6RQ70_CIMLE</name>
<dbReference type="OMA" id="VEQARDC"/>
<evidence type="ECO:0000256" key="10">
    <source>
        <dbReference type="ARBA" id="ARBA00035515"/>
    </source>
</evidence>
<dbReference type="GO" id="GO:0005763">
    <property type="term" value="C:mitochondrial small ribosomal subunit"/>
    <property type="evidence" value="ECO:0007669"/>
    <property type="project" value="UniProtKB-ARBA"/>
</dbReference>
<dbReference type="OrthoDB" id="21463at2759"/>
<evidence type="ECO:0000256" key="3">
    <source>
        <dbReference type="ARBA" id="ARBA00022553"/>
    </source>
</evidence>
<dbReference type="RefSeq" id="XP_014247572.1">
    <property type="nucleotide sequence ID" value="XM_014392086.1"/>
</dbReference>
<dbReference type="FunFam" id="4.10.640.10:FF:000008">
    <property type="entry name" value="28S ribosomal protein S18b, mitochondrial"/>
    <property type="match status" value="1"/>
</dbReference>
<reference evidence="11" key="1">
    <citation type="submission" date="2022-01" db="UniProtKB">
        <authorList>
            <consortium name="EnsemblMetazoa"/>
        </authorList>
    </citation>
    <scope>IDENTIFICATION</scope>
</reference>